<evidence type="ECO:0008006" key="4">
    <source>
        <dbReference type="Google" id="ProtNLM"/>
    </source>
</evidence>
<organism evidence="2 3">
    <name type="scientific">Halonotius roseus</name>
    <dbReference type="NCBI Taxonomy" id="2511997"/>
    <lineage>
        <taxon>Archaea</taxon>
        <taxon>Methanobacteriati</taxon>
        <taxon>Methanobacteriota</taxon>
        <taxon>Stenosarchaea group</taxon>
        <taxon>Halobacteria</taxon>
        <taxon>Halobacteriales</taxon>
        <taxon>Haloferacaceae</taxon>
        <taxon>Halonotius</taxon>
    </lineage>
</organism>
<evidence type="ECO:0000256" key="1">
    <source>
        <dbReference type="SAM" id="MobiDB-lite"/>
    </source>
</evidence>
<accession>A0A544QNR6</accession>
<dbReference type="GO" id="GO:0004534">
    <property type="term" value="F:5'-3' RNA exonuclease activity"/>
    <property type="evidence" value="ECO:0007669"/>
    <property type="project" value="TreeGrafter"/>
</dbReference>
<dbReference type="AlphaFoldDB" id="A0A544QNR6"/>
<proteinExistence type="predicted"/>
<dbReference type="InterPro" id="IPR052018">
    <property type="entry name" value="PHP_domain"/>
</dbReference>
<name>A0A544QNR6_9EURY</name>
<feature type="region of interest" description="Disordered" evidence="1">
    <location>
        <begin position="1"/>
        <end position="22"/>
    </location>
</feature>
<dbReference type="PANTHER" id="PTHR42924">
    <property type="entry name" value="EXONUCLEASE"/>
    <property type="match status" value="1"/>
</dbReference>
<sequence>MSSNTSNHQVFSPHTTSNDNSSDYQWYRGQLHVHTNVHDKSDVVQWYKEHGYDFAAITDLNYATPVSDLKSVYDEPEQFIILQGMETSTYHEGNIHDVMGYGGTPEKVHFDSVVPAIDDTELTGTADQGSANSRSVTVPSEPAKQTYKLQAQRLSEAGCLTAIAHPNLTWAAGAEEILSVDPDILSHFEMITTEPGMNDRGGGDHPSTTEIWDQVLSTGRTLYAIAADDSHHFDRFGPQTRPVEGEMRTYAPSLPGRTSVFVRARELTTEQILNAVSRGDFYCVKHDLTLPIKFEEITVTDNVFEIQLPTASKDIGWTSGIHNPTQYRTTFIGKKGSPADEIRDDPAEVLKRDNSTHPSYSFTGSELYVRARIEGSDGATAWTQPVFFRDNKTD</sequence>
<dbReference type="Gene3D" id="3.20.20.140">
    <property type="entry name" value="Metal-dependent hydrolases"/>
    <property type="match status" value="1"/>
</dbReference>
<dbReference type="GO" id="GO:0035312">
    <property type="term" value="F:5'-3' DNA exonuclease activity"/>
    <property type="evidence" value="ECO:0007669"/>
    <property type="project" value="TreeGrafter"/>
</dbReference>
<dbReference type="PANTHER" id="PTHR42924:SF11">
    <property type="entry name" value="POLYMERASE_HISTIDINOL PHOSPHATASE N-TERMINAL DOMAIN-CONTAINING PROTEIN"/>
    <property type="match status" value="1"/>
</dbReference>
<comment type="caution">
    <text evidence="2">The sequence shown here is derived from an EMBL/GenBank/DDBJ whole genome shotgun (WGS) entry which is preliminary data.</text>
</comment>
<keyword evidence="3" id="KW-1185">Reference proteome</keyword>
<dbReference type="Proteomes" id="UP000315385">
    <property type="component" value="Unassembled WGS sequence"/>
</dbReference>
<gene>
    <name evidence="2" type="ORF">EWF95_08690</name>
</gene>
<dbReference type="EMBL" id="SESI01000002">
    <property type="protein sequence ID" value="TQQ80551.1"/>
    <property type="molecule type" value="Genomic_DNA"/>
</dbReference>
<reference evidence="2 3" key="1">
    <citation type="submission" date="2019-02" db="EMBL/GenBank/DDBJ databases">
        <title>Halonotius sp. a new haloqrchaeon isolated from saline water.</title>
        <authorList>
            <person name="Duran-Viseras A."/>
            <person name="Sanchez-Porro C."/>
            <person name="Ventosa A."/>
        </authorList>
    </citation>
    <scope>NUCLEOTIDE SEQUENCE [LARGE SCALE GENOMIC DNA]</scope>
    <source>
        <strain evidence="2 3">F9-27</strain>
    </source>
</reference>
<evidence type="ECO:0000313" key="3">
    <source>
        <dbReference type="Proteomes" id="UP000315385"/>
    </source>
</evidence>
<feature type="compositionally biased region" description="Polar residues" evidence="1">
    <location>
        <begin position="122"/>
        <end position="138"/>
    </location>
</feature>
<feature type="region of interest" description="Disordered" evidence="1">
    <location>
        <begin position="122"/>
        <end position="142"/>
    </location>
</feature>
<evidence type="ECO:0000313" key="2">
    <source>
        <dbReference type="EMBL" id="TQQ80551.1"/>
    </source>
</evidence>
<protein>
    <recommendedName>
        <fullName evidence="4">PHP domain-containing protein</fullName>
    </recommendedName>
</protein>
<dbReference type="SUPFAM" id="SSF89550">
    <property type="entry name" value="PHP domain-like"/>
    <property type="match status" value="1"/>
</dbReference>
<dbReference type="RefSeq" id="WP_142443663.1">
    <property type="nucleotide sequence ID" value="NZ_SESI01000002.1"/>
</dbReference>
<dbReference type="InterPro" id="IPR016195">
    <property type="entry name" value="Pol/histidinol_Pase-like"/>
</dbReference>